<dbReference type="AlphaFoldDB" id="A0A9X0W9R4"/>
<dbReference type="InterPro" id="IPR004839">
    <property type="entry name" value="Aminotransferase_I/II_large"/>
</dbReference>
<evidence type="ECO:0000256" key="7">
    <source>
        <dbReference type="ARBA" id="ARBA00022898"/>
    </source>
</evidence>
<feature type="compositionally biased region" description="Polar residues" evidence="10">
    <location>
        <begin position="191"/>
        <end position="202"/>
    </location>
</feature>
<comment type="function">
    <text evidence="9">Catalyzes the decarboxylative condensation of pimeloyl-[acyl-carrier protein] and L-alanine to produce 8-amino-7-oxononanoate (AON), [acyl-carrier protein], and carbon dioxide.</text>
</comment>
<evidence type="ECO:0000256" key="8">
    <source>
        <dbReference type="ARBA" id="ARBA00047715"/>
    </source>
</evidence>
<comment type="cofactor">
    <cofactor evidence="1 9">
        <name>pyridoxal 5'-phosphate</name>
        <dbReference type="ChEBI" id="CHEBI:597326"/>
    </cofactor>
</comment>
<dbReference type="InterPro" id="IPR015422">
    <property type="entry name" value="PyrdxlP-dep_Trfase_small"/>
</dbReference>
<name>A0A9X0W9R4_9GAMM</name>
<dbReference type="Pfam" id="PF00155">
    <property type="entry name" value="Aminotran_1_2"/>
    <property type="match status" value="1"/>
</dbReference>
<evidence type="ECO:0000313" key="12">
    <source>
        <dbReference type="EMBL" id="MBK1619524.1"/>
    </source>
</evidence>
<feature type="compositionally biased region" description="Gly residues" evidence="10">
    <location>
        <begin position="171"/>
        <end position="183"/>
    </location>
</feature>
<evidence type="ECO:0000256" key="5">
    <source>
        <dbReference type="ARBA" id="ARBA00022679"/>
    </source>
</evidence>
<dbReference type="InterPro" id="IPR015421">
    <property type="entry name" value="PyrdxlP-dep_Trfase_major"/>
</dbReference>
<dbReference type="Gene3D" id="3.40.640.10">
    <property type="entry name" value="Type I PLP-dependent aspartate aminotransferase-like (Major domain)"/>
    <property type="match status" value="2"/>
</dbReference>
<comment type="subunit">
    <text evidence="4 9">Homodimer.</text>
</comment>
<feature type="binding site" evidence="9">
    <location>
        <position position="130"/>
    </location>
    <ligand>
        <name>substrate</name>
    </ligand>
</feature>
<dbReference type="EC" id="2.3.1.47" evidence="9"/>
<keyword evidence="13" id="KW-1185">Reference proteome</keyword>
<dbReference type="Gene3D" id="3.90.1150.10">
    <property type="entry name" value="Aspartate Aminotransferase, domain 1"/>
    <property type="match status" value="2"/>
</dbReference>
<feature type="modified residue" description="N6-(pyridoxal phosphate)lysine" evidence="9">
    <location>
        <position position="288"/>
    </location>
</feature>
<accession>A0A9X0W9R4</accession>
<dbReference type="CDD" id="cd06454">
    <property type="entry name" value="KBL_like"/>
    <property type="match status" value="1"/>
</dbReference>
<dbReference type="InterPro" id="IPR015424">
    <property type="entry name" value="PyrdxlP-dep_Trfase"/>
</dbReference>
<dbReference type="GO" id="GO:0030170">
    <property type="term" value="F:pyridoxal phosphate binding"/>
    <property type="evidence" value="ECO:0007669"/>
    <property type="project" value="UniProtKB-UniRule"/>
</dbReference>
<organism evidence="12 13">
    <name type="scientific">Lamprobacter modestohalophilus</name>
    <dbReference type="NCBI Taxonomy" id="1064514"/>
    <lineage>
        <taxon>Bacteria</taxon>
        <taxon>Pseudomonadati</taxon>
        <taxon>Pseudomonadota</taxon>
        <taxon>Gammaproteobacteria</taxon>
        <taxon>Chromatiales</taxon>
        <taxon>Chromatiaceae</taxon>
        <taxon>Lamprobacter</taxon>
    </lineage>
</organism>
<reference evidence="12 13" key="1">
    <citation type="journal article" date="2020" name="Microorganisms">
        <title>Osmotic Adaptation and Compatible Solute Biosynthesis of Phototrophic Bacteria as Revealed from Genome Analyses.</title>
        <authorList>
            <person name="Imhoff J.F."/>
            <person name="Rahn T."/>
            <person name="Kunzel S."/>
            <person name="Keller A."/>
            <person name="Neulinger S.C."/>
        </authorList>
    </citation>
    <scope>NUCLEOTIDE SEQUENCE [LARGE SCALE GENOMIC DNA]</scope>
    <source>
        <strain evidence="12 13">DSM 25653</strain>
    </source>
</reference>
<evidence type="ECO:0000256" key="3">
    <source>
        <dbReference type="ARBA" id="ARBA00010008"/>
    </source>
</evidence>
<comment type="caution">
    <text evidence="12">The sequence shown here is derived from an EMBL/GenBank/DDBJ whole genome shotgun (WGS) entry which is preliminary data.</text>
</comment>
<proteinExistence type="inferred from homology"/>
<dbReference type="PANTHER" id="PTHR13693:SF100">
    <property type="entry name" value="8-AMINO-7-OXONONANOATE SYNTHASE"/>
    <property type="match status" value="1"/>
</dbReference>
<sequence>MIQIAAELDRLRDAGLYRQRRLLAGPQAVRPRIDGREMLAFCSNDYLGLAAHPAVIEALREGAVRDGVGSGASHLITGHHEAHEALEATLATFVRRERALLFSTGYMANLGVIQALCGRGDQILADRLNHASLLDGARLSQARLRRYPHADIDRLQSMLGNGHRQADGCGEDSGGGSGNGCSGGDRSSNGLSSDKSNHSTHAGQCRVSADRKQRRLIVTDGVFSMDGDLAPIPALASVASNSNALLMVDDAHGIGVLGAEGRGSLEHLGLDGPEAQAAVPILVGTLGKAIGTFGAFVAGNAELIELLIQRARSYIYTTALPPALATATLKALQIAQQEPERREHLQQLISRFRAGAETLGLALADSPTPIQPLIAGDVDTALRWSQYLEENGILVTAIRPPTVPQGSARLRITLSAAHQETDVDRLLETLARLPEHLPAWQRP</sequence>
<feature type="binding site" evidence="9">
    <location>
        <begin position="105"/>
        <end position="106"/>
    </location>
    <ligand>
        <name>pyridoxal 5'-phosphate</name>
        <dbReference type="ChEBI" id="CHEBI:597326"/>
    </ligand>
</feature>
<comment type="similarity">
    <text evidence="3 9">Belongs to the class-II pyridoxal-phosphate-dependent aminotransferase family. BioF subfamily.</text>
</comment>
<dbReference type="RefSeq" id="WP_200244993.1">
    <property type="nucleotide sequence ID" value="NZ_NRRY01000022.1"/>
</dbReference>
<feature type="binding site" evidence="9">
    <location>
        <position position="18"/>
    </location>
    <ligand>
        <name>substrate</name>
    </ligand>
</feature>
<dbReference type="InterPro" id="IPR022834">
    <property type="entry name" value="AONS_Proteobacteria"/>
</dbReference>
<evidence type="ECO:0000256" key="2">
    <source>
        <dbReference type="ARBA" id="ARBA00004746"/>
    </source>
</evidence>
<dbReference type="Proteomes" id="UP001138768">
    <property type="component" value="Unassembled WGS sequence"/>
</dbReference>
<feature type="region of interest" description="Disordered" evidence="10">
    <location>
        <begin position="162"/>
        <end position="207"/>
    </location>
</feature>
<keyword evidence="7 9" id="KW-0663">Pyridoxal phosphate</keyword>
<evidence type="ECO:0000313" key="13">
    <source>
        <dbReference type="Proteomes" id="UP001138768"/>
    </source>
</evidence>
<feature type="binding site" evidence="9">
    <location>
        <position position="224"/>
    </location>
    <ligand>
        <name>pyridoxal 5'-phosphate</name>
        <dbReference type="ChEBI" id="CHEBI:597326"/>
    </ligand>
</feature>
<feature type="binding site" evidence="9">
    <location>
        <position position="252"/>
    </location>
    <ligand>
        <name>pyridoxal 5'-phosphate</name>
        <dbReference type="ChEBI" id="CHEBI:597326"/>
    </ligand>
</feature>
<comment type="catalytic activity">
    <reaction evidence="8 9">
        <text>6-carboxyhexanoyl-[ACP] + L-alanine + H(+) = (8S)-8-amino-7-oxononanoate + holo-[ACP] + CO2</text>
        <dbReference type="Rhea" id="RHEA:42288"/>
        <dbReference type="Rhea" id="RHEA-COMP:9685"/>
        <dbReference type="Rhea" id="RHEA-COMP:9955"/>
        <dbReference type="ChEBI" id="CHEBI:15378"/>
        <dbReference type="ChEBI" id="CHEBI:16526"/>
        <dbReference type="ChEBI" id="CHEBI:57972"/>
        <dbReference type="ChEBI" id="CHEBI:64479"/>
        <dbReference type="ChEBI" id="CHEBI:78846"/>
        <dbReference type="ChEBI" id="CHEBI:149468"/>
        <dbReference type="EC" id="2.3.1.47"/>
    </reaction>
</comment>
<gene>
    <name evidence="9" type="primary">bioF</name>
    <name evidence="12" type="ORF">CKO42_13970</name>
</gene>
<dbReference type="GO" id="GO:0009102">
    <property type="term" value="P:biotin biosynthetic process"/>
    <property type="evidence" value="ECO:0007669"/>
    <property type="project" value="UniProtKB-UniRule"/>
</dbReference>
<evidence type="ECO:0000256" key="4">
    <source>
        <dbReference type="ARBA" id="ARBA00011738"/>
    </source>
</evidence>
<comment type="pathway">
    <text evidence="2 9">Cofactor biosynthesis; biotin biosynthesis.</text>
</comment>
<dbReference type="HAMAP" id="MF_01693">
    <property type="entry name" value="BioF_aminotrans_2"/>
    <property type="match status" value="1"/>
</dbReference>
<evidence type="ECO:0000256" key="1">
    <source>
        <dbReference type="ARBA" id="ARBA00001933"/>
    </source>
</evidence>
<evidence type="ECO:0000256" key="9">
    <source>
        <dbReference type="HAMAP-Rule" id="MF_01693"/>
    </source>
</evidence>
<keyword evidence="5 9" id="KW-0808">Transferase</keyword>
<evidence type="ECO:0000259" key="11">
    <source>
        <dbReference type="Pfam" id="PF00155"/>
    </source>
</evidence>
<feature type="domain" description="Aminotransferase class I/classII large" evidence="11">
    <location>
        <begin position="37"/>
        <end position="430"/>
    </location>
</feature>
<dbReference type="PANTHER" id="PTHR13693">
    <property type="entry name" value="CLASS II AMINOTRANSFERASE/8-AMINO-7-OXONONANOATE SYNTHASE"/>
    <property type="match status" value="1"/>
</dbReference>
<feature type="binding site" evidence="9">
    <location>
        <position position="402"/>
    </location>
    <ligand>
        <name>substrate</name>
    </ligand>
</feature>
<keyword evidence="6 9" id="KW-0093">Biotin biosynthesis</keyword>
<dbReference type="EMBL" id="NRRY01000022">
    <property type="protein sequence ID" value="MBK1619524.1"/>
    <property type="molecule type" value="Genomic_DNA"/>
</dbReference>
<dbReference type="PROSITE" id="PS00599">
    <property type="entry name" value="AA_TRANSFER_CLASS_2"/>
    <property type="match status" value="1"/>
</dbReference>
<dbReference type="GO" id="GO:0008710">
    <property type="term" value="F:8-amino-7-oxononanoate synthase activity"/>
    <property type="evidence" value="ECO:0007669"/>
    <property type="project" value="UniProtKB-UniRule"/>
</dbReference>
<dbReference type="InterPro" id="IPR001917">
    <property type="entry name" value="Aminotrans_II_pyridoxalP_BS"/>
</dbReference>
<evidence type="ECO:0000256" key="10">
    <source>
        <dbReference type="SAM" id="MobiDB-lite"/>
    </source>
</evidence>
<dbReference type="InterPro" id="IPR050087">
    <property type="entry name" value="AON_synthase_class-II"/>
</dbReference>
<dbReference type="SUPFAM" id="SSF53383">
    <property type="entry name" value="PLP-dependent transferases"/>
    <property type="match status" value="1"/>
</dbReference>
<protein>
    <recommendedName>
        <fullName evidence="9">8-amino-7-oxononanoate synthase</fullName>
        <shortName evidence="9">AONS</shortName>
        <ecNumber evidence="9">2.3.1.47</ecNumber>
    </recommendedName>
    <alternativeName>
        <fullName evidence="9">7-keto-8-amino-pelargonic acid synthase</fullName>
        <shortName evidence="9">7-KAP synthase</shortName>
        <shortName evidence="9">KAPA synthase</shortName>
    </alternativeName>
    <alternativeName>
        <fullName evidence="9">8-amino-7-ketopelargonate synthase</fullName>
    </alternativeName>
</protein>
<evidence type="ECO:0000256" key="6">
    <source>
        <dbReference type="ARBA" id="ARBA00022756"/>
    </source>
</evidence>
<feature type="binding site" evidence="9">
    <location>
        <position position="285"/>
    </location>
    <ligand>
        <name>pyridoxal 5'-phosphate</name>
        <dbReference type="ChEBI" id="CHEBI:597326"/>
    </ligand>
</feature>